<evidence type="ECO:0000256" key="1">
    <source>
        <dbReference type="SAM" id="MobiDB-lite"/>
    </source>
</evidence>
<dbReference type="Proteomes" id="UP001296104">
    <property type="component" value="Unassembled WGS sequence"/>
</dbReference>
<feature type="compositionally biased region" description="Basic and acidic residues" evidence="1">
    <location>
        <begin position="1"/>
        <end position="10"/>
    </location>
</feature>
<feature type="domain" description="ATPase of the ABC class N-terminal" evidence="3">
    <location>
        <begin position="37"/>
        <end position="197"/>
    </location>
</feature>
<dbReference type="PANTHER" id="PTHR38149:SF1">
    <property type="entry name" value="ATPASE"/>
    <property type="match status" value="1"/>
</dbReference>
<dbReference type="AlphaFoldDB" id="A0AAI8YYB2"/>
<dbReference type="Pfam" id="PF20446">
    <property type="entry name" value="ABC_N"/>
    <property type="match status" value="1"/>
</dbReference>
<name>A0AAI8YYB2_9PEZI</name>
<feature type="domain" description="ATPase of the ABC class C-terminal" evidence="2">
    <location>
        <begin position="203"/>
        <end position="472"/>
    </location>
</feature>
<reference evidence="5" key="1">
    <citation type="submission" date="2023-11" db="EMBL/GenBank/DDBJ databases">
        <authorList>
            <person name="Alioto T."/>
            <person name="Alioto T."/>
            <person name="Gomez Garrido J."/>
        </authorList>
    </citation>
    <scope>NUCLEOTIDE SEQUENCE</scope>
</reference>
<dbReference type="EMBL" id="CAVMBE010000022">
    <property type="protein sequence ID" value="CAK4003174.1"/>
    <property type="molecule type" value="Genomic_DNA"/>
</dbReference>
<proteinExistence type="predicted"/>
<feature type="compositionally biased region" description="Gly residues" evidence="1">
    <location>
        <begin position="19"/>
        <end position="28"/>
    </location>
</feature>
<gene>
    <name evidence="5" type="ORF">LECACI_7A004227</name>
</gene>
<evidence type="ECO:0000259" key="3">
    <source>
        <dbReference type="Pfam" id="PF20446"/>
    </source>
</evidence>
<dbReference type="InterPro" id="IPR046834">
    <property type="entry name" value="ABC_ATPase_C"/>
</dbReference>
<sequence length="608" mass="65071">MSARGRREGGRGAYYKARYGGGGRGRGRGGQDGHASDSAQYGFYKQLLGKYSHTAPNFILSVDHVQGDPYASPSKVRSIVPWAETGFPKEYHQSHIRRTALCDFVSRVAGSLIQAKHLDRNVGNANGGWSGPKGGAFSINMPGQEILPRTSALISGTDSIELRFTVSLPAAGRTILGEQAYKILAVNLVEIVKQSLLHVSLDQRKLQEHIASAEAQESLRLQLQDNGLLAFIANGSVLPRASGASQAPMTGHGLVSFKSPKELEVSLISVNGRSYTGMGIPRGVILLTGGGFHGKSTLLEALELGIYNHIPGDGREGVVTDPTAFKIRAEDGRNVSKTDISPFISKLPGGKGTTDFSTEDASGSTSMSANIQEALEAGCRTLLIDEDSSATNLLVRDARMQALIQNEPITPLISKARALFNERGASTVIVIGGLGDWLSVADCIIAMDSYVPRDITQQAKEISNQFPSSVNQDRAYGSIPKRRFRVDFEGLRTPYASRKKFITLKPEQRDAVDDPSRAESGIDVGSIDQIVEKGQSQMIATLLQRASRLTGAQALTLQEMLEGLEDVVGIEGGLPTSLVGGDLVAIRPLELGAALSRVRGLALRVDEA</sequence>
<dbReference type="InterPro" id="IPR019195">
    <property type="entry name" value="ABC_ATPase_put"/>
</dbReference>
<evidence type="ECO:0000259" key="4">
    <source>
        <dbReference type="Pfam" id="PF21117"/>
    </source>
</evidence>
<dbReference type="Pfam" id="PF09818">
    <property type="entry name" value="ABC_ATPase"/>
    <property type="match status" value="1"/>
</dbReference>
<feature type="domain" description="MRB1590-like C-terminal" evidence="4">
    <location>
        <begin position="520"/>
        <end position="603"/>
    </location>
</feature>
<evidence type="ECO:0000259" key="2">
    <source>
        <dbReference type="Pfam" id="PF09818"/>
    </source>
</evidence>
<keyword evidence="6" id="KW-1185">Reference proteome</keyword>
<dbReference type="Pfam" id="PF21117">
    <property type="entry name" value="MRB1590_C"/>
    <property type="match status" value="1"/>
</dbReference>
<comment type="caution">
    <text evidence="5">The sequence shown here is derived from an EMBL/GenBank/DDBJ whole genome shotgun (WGS) entry which is preliminary data.</text>
</comment>
<evidence type="ECO:0000313" key="5">
    <source>
        <dbReference type="EMBL" id="CAK4003174.1"/>
    </source>
</evidence>
<evidence type="ECO:0000313" key="6">
    <source>
        <dbReference type="Proteomes" id="UP001296104"/>
    </source>
</evidence>
<protein>
    <submittedName>
        <fullName evidence="5">Uncharacterized protein</fullName>
    </submittedName>
</protein>
<dbReference type="InterPro" id="IPR046833">
    <property type="entry name" value="ABC_N"/>
</dbReference>
<dbReference type="InterPro" id="IPR049069">
    <property type="entry name" value="MRB1590-like_C"/>
</dbReference>
<dbReference type="PANTHER" id="PTHR38149">
    <property type="entry name" value="ATPASE"/>
    <property type="match status" value="1"/>
</dbReference>
<feature type="region of interest" description="Disordered" evidence="1">
    <location>
        <begin position="1"/>
        <end position="35"/>
    </location>
</feature>
<organism evidence="5 6">
    <name type="scientific">Lecanosticta acicola</name>
    <dbReference type="NCBI Taxonomy" id="111012"/>
    <lineage>
        <taxon>Eukaryota</taxon>
        <taxon>Fungi</taxon>
        <taxon>Dikarya</taxon>
        <taxon>Ascomycota</taxon>
        <taxon>Pezizomycotina</taxon>
        <taxon>Dothideomycetes</taxon>
        <taxon>Dothideomycetidae</taxon>
        <taxon>Mycosphaerellales</taxon>
        <taxon>Mycosphaerellaceae</taxon>
        <taxon>Lecanosticta</taxon>
    </lineage>
</organism>
<accession>A0AAI8YYB2</accession>